<feature type="transmembrane region" description="Helical" evidence="6">
    <location>
        <begin position="124"/>
        <end position="141"/>
    </location>
</feature>
<feature type="transmembrane region" description="Helical" evidence="6">
    <location>
        <begin position="46"/>
        <end position="69"/>
    </location>
</feature>
<accession>A0AAE8HJJ2</accession>
<feature type="transmembrane region" description="Helical" evidence="6">
    <location>
        <begin position="396"/>
        <end position="415"/>
    </location>
</feature>
<dbReference type="Pfam" id="PF01943">
    <property type="entry name" value="Polysacc_synt"/>
    <property type="match status" value="1"/>
</dbReference>
<organism evidence="7 8">
    <name type="scientific">Streptococcus equinus</name>
    <name type="common">Streptococcus bovis</name>
    <dbReference type="NCBI Taxonomy" id="1335"/>
    <lineage>
        <taxon>Bacteria</taxon>
        <taxon>Bacillati</taxon>
        <taxon>Bacillota</taxon>
        <taxon>Bacilli</taxon>
        <taxon>Lactobacillales</taxon>
        <taxon>Streptococcaceae</taxon>
        <taxon>Streptococcus</taxon>
    </lineage>
</organism>
<evidence type="ECO:0000313" key="7">
    <source>
        <dbReference type="EMBL" id="SDW26155.1"/>
    </source>
</evidence>
<feature type="transmembrane region" description="Helical" evidence="6">
    <location>
        <begin position="311"/>
        <end position="330"/>
    </location>
</feature>
<evidence type="ECO:0000256" key="2">
    <source>
        <dbReference type="ARBA" id="ARBA00022475"/>
    </source>
</evidence>
<feature type="transmembrane region" description="Helical" evidence="6">
    <location>
        <begin position="182"/>
        <end position="202"/>
    </location>
</feature>
<feature type="transmembrane region" description="Helical" evidence="6">
    <location>
        <begin position="153"/>
        <end position="176"/>
    </location>
</feature>
<evidence type="ECO:0000256" key="4">
    <source>
        <dbReference type="ARBA" id="ARBA00022989"/>
    </source>
</evidence>
<name>A0AAE8HJJ2_STREI</name>
<feature type="transmembrane region" description="Helical" evidence="6">
    <location>
        <begin position="465"/>
        <end position="485"/>
    </location>
</feature>
<dbReference type="GO" id="GO:0005886">
    <property type="term" value="C:plasma membrane"/>
    <property type="evidence" value="ECO:0007669"/>
    <property type="project" value="UniProtKB-SubCell"/>
</dbReference>
<evidence type="ECO:0000256" key="5">
    <source>
        <dbReference type="ARBA" id="ARBA00023136"/>
    </source>
</evidence>
<keyword evidence="3 6" id="KW-0812">Transmembrane</keyword>
<sequence>MRRKRSILNIFGSLGSYGVSVIFNFLTQMYIVKLLGVEYSGINGLFTNILTMLSIAELGIGITIIYKLYDPIAKKDTEGIKAWLNFYKICYRVVAISVLVVGLLVTPFITMIVGKTAIRESIKILYIISLLDTVLSYCMTYKRSLIYADQKNYIINIVHIGYTVFMNATQIFVLFVLKDYTVFLLIKLVYRLLENIILNVYANKNYPYIKEKPQEISKTEKRDVFDRVRSMILQKISYVFNKGIDSVVITSMLGLSVSGYYANYNLIVSSITAIIFQIVSSMTASVGNLLTERNHEKSYSVYKKINMLDSLLTAFGVCGFISVINDFIALWIGSKYILNSFIVVSFGIFIYSDSIRRTMTLFKDSAGICKEDKYNYLVMALINLVCSVVLCKFIGMSGVILGTAISYIYLILYSYPKYIFKPIFQKKAILYYMENGKYLLMIIVSSLMSYYVTSMVDVRSLIFQIVLKGILSILIALVCFVIFFFNSEELKSVRKNLFG</sequence>
<dbReference type="Proteomes" id="UP000182107">
    <property type="component" value="Unassembled WGS sequence"/>
</dbReference>
<feature type="transmembrane region" description="Helical" evidence="6">
    <location>
        <begin position="267"/>
        <end position="290"/>
    </location>
</feature>
<keyword evidence="5 6" id="KW-0472">Membrane</keyword>
<dbReference type="PANTHER" id="PTHR30250:SF26">
    <property type="entry name" value="PSMA PROTEIN"/>
    <property type="match status" value="1"/>
</dbReference>
<dbReference type="InterPro" id="IPR002797">
    <property type="entry name" value="Polysacc_synth"/>
</dbReference>
<feature type="transmembrane region" description="Helical" evidence="6">
    <location>
        <begin position="436"/>
        <end position="453"/>
    </location>
</feature>
<proteinExistence type="predicted"/>
<protein>
    <submittedName>
        <fullName evidence="7">Membrane protein involved in the export of O-antigen and teichoic acid</fullName>
    </submittedName>
</protein>
<comment type="subcellular location">
    <subcellularLocation>
        <location evidence="1">Cell membrane</location>
        <topology evidence="1">Multi-pass membrane protein</topology>
    </subcellularLocation>
</comment>
<keyword evidence="2" id="KW-1003">Cell membrane</keyword>
<dbReference type="PANTHER" id="PTHR30250">
    <property type="entry name" value="PST FAMILY PREDICTED COLANIC ACID TRANSPORTER"/>
    <property type="match status" value="1"/>
</dbReference>
<feature type="transmembrane region" description="Helical" evidence="6">
    <location>
        <begin position="374"/>
        <end position="390"/>
    </location>
</feature>
<comment type="caution">
    <text evidence="7">The sequence shown here is derived from an EMBL/GenBank/DDBJ whole genome shotgun (WGS) entry which is preliminary data.</text>
</comment>
<feature type="transmembrane region" description="Helical" evidence="6">
    <location>
        <begin position="239"/>
        <end position="261"/>
    </location>
</feature>
<evidence type="ECO:0000256" key="1">
    <source>
        <dbReference type="ARBA" id="ARBA00004651"/>
    </source>
</evidence>
<dbReference type="InterPro" id="IPR050833">
    <property type="entry name" value="Poly_Biosynth_Transport"/>
</dbReference>
<keyword evidence="4 6" id="KW-1133">Transmembrane helix</keyword>
<dbReference type="EMBL" id="FNMW01000001">
    <property type="protein sequence ID" value="SDW26155.1"/>
    <property type="molecule type" value="Genomic_DNA"/>
</dbReference>
<feature type="transmembrane region" description="Helical" evidence="6">
    <location>
        <begin position="336"/>
        <end position="353"/>
    </location>
</feature>
<gene>
    <name evidence="7" type="ORF">SAMN05216415_0333</name>
</gene>
<evidence type="ECO:0000313" key="8">
    <source>
        <dbReference type="Proteomes" id="UP000182107"/>
    </source>
</evidence>
<evidence type="ECO:0000256" key="6">
    <source>
        <dbReference type="SAM" id="Phobius"/>
    </source>
</evidence>
<evidence type="ECO:0000256" key="3">
    <source>
        <dbReference type="ARBA" id="ARBA00022692"/>
    </source>
</evidence>
<feature type="transmembrane region" description="Helical" evidence="6">
    <location>
        <begin position="89"/>
        <end position="112"/>
    </location>
</feature>
<dbReference type="RefSeq" id="WP_142351869.1">
    <property type="nucleotide sequence ID" value="NZ_FNMW01000001.1"/>
</dbReference>
<reference evidence="7 8" key="1">
    <citation type="submission" date="2016-10" db="EMBL/GenBank/DDBJ databases">
        <authorList>
            <person name="Varghese N."/>
            <person name="Submissions S."/>
        </authorList>
    </citation>
    <scope>NUCLEOTIDE SEQUENCE [LARGE SCALE GENOMIC DNA]</scope>
    <source>
        <strain evidence="7 8">Sb17</strain>
    </source>
</reference>
<feature type="transmembrane region" description="Helical" evidence="6">
    <location>
        <begin position="7"/>
        <end position="26"/>
    </location>
</feature>
<dbReference type="AlphaFoldDB" id="A0AAE8HJJ2"/>